<name>A0A9X2HNM1_9SPHN</name>
<evidence type="ECO:0000313" key="4">
    <source>
        <dbReference type="Proteomes" id="UP001139486"/>
    </source>
</evidence>
<organism evidence="3 4">
    <name type="scientific">Sphingomonas liriopis</name>
    <dbReference type="NCBI Taxonomy" id="2949094"/>
    <lineage>
        <taxon>Bacteria</taxon>
        <taxon>Pseudomonadati</taxon>
        <taxon>Pseudomonadota</taxon>
        <taxon>Alphaproteobacteria</taxon>
        <taxon>Sphingomonadales</taxon>
        <taxon>Sphingomonadaceae</taxon>
        <taxon>Sphingomonas</taxon>
    </lineage>
</organism>
<dbReference type="RefSeq" id="WP_254288326.1">
    <property type="nucleotide sequence ID" value="NZ_JAMLDY010000005.1"/>
</dbReference>
<dbReference type="EMBL" id="JAMLDY010000005">
    <property type="protein sequence ID" value="MCP3734318.1"/>
    <property type="molecule type" value="Genomic_DNA"/>
</dbReference>
<feature type="region of interest" description="Disordered" evidence="1">
    <location>
        <begin position="120"/>
        <end position="140"/>
    </location>
</feature>
<gene>
    <name evidence="3" type="ORF">M9979_05425</name>
</gene>
<dbReference type="AlphaFoldDB" id="A0A9X2HNM1"/>
<accession>A0A9X2HNM1</accession>
<evidence type="ECO:0000256" key="1">
    <source>
        <dbReference type="SAM" id="MobiDB-lite"/>
    </source>
</evidence>
<protein>
    <submittedName>
        <fullName evidence="3">Uncharacterized protein</fullName>
    </submittedName>
</protein>
<keyword evidence="2" id="KW-0732">Signal</keyword>
<evidence type="ECO:0000313" key="3">
    <source>
        <dbReference type="EMBL" id="MCP3734318.1"/>
    </source>
</evidence>
<dbReference type="Proteomes" id="UP001139486">
    <property type="component" value="Unassembled WGS sequence"/>
</dbReference>
<feature type="signal peptide" evidence="2">
    <location>
        <begin position="1"/>
        <end position="19"/>
    </location>
</feature>
<feature type="chain" id="PRO_5040882325" evidence="2">
    <location>
        <begin position="20"/>
        <end position="184"/>
    </location>
</feature>
<comment type="caution">
    <text evidence="3">The sequence shown here is derived from an EMBL/GenBank/DDBJ whole genome shotgun (WGS) entry which is preliminary data.</text>
</comment>
<evidence type="ECO:0000256" key="2">
    <source>
        <dbReference type="SAM" id="SignalP"/>
    </source>
</evidence>
<feature type="compositionally biased region" description="Low complexity" evidence="1">
    <location>
        <begin position="123"/>
        <end position="136"/>
    </location>
</feature>
<keyword evidence="4" id="KW-1185">Reference proteome</keyword>
<proteinExistence type="predicted"/>
<sequence>MMLKLALAASLLAAGPAAAQSGAAARIDALSLDQIVAAVRAGCGQLTAAMTELQRRYPDRVTEVPRCDGVPITADAATYRTMSDDALGDEITAQSSAMEQLVAHGTALRAAAAQASGMPAVRPTAKPSPAPVAKAAPPKPAALPARKKECEAQHLADIRLCYDSACKMVTYRRWQQCLDTGRYW</sequence>
<reference evidence="3" key="1">
    <citation type="submission" date="2022-05" db="EMBL/GenBank/DDBJ databases">
        <title>Sphingomonas sp. strain RP10 Genome sequencing and assembly.</title>
        <authorList>
            <person name="Kim I."/>
        </authorList>
    </citation>
    <scope>NUCLEOTIDE SEQUENCE</scope>
    <source>
        <strain evidence="3">RP10</strain>
    </source>
</reference>